<keyword evidence="3" id="KW-0031">Aminopeptidase</keyword>
<sequence>MSVGTAEYQTRIRKTKERMATKGIEVLLITDPANMNYLSGYDGWSFYVHQMLIVIDDEDQPIWVGRTMDANAAKITTWLYHDNIISYPDTYVQSETKHPMDFVADILKQIGQDKRRMGVEMENYYFTAKCFEQLKIGLPNATFQDATLLVNWVRIVKSDQEIEYMKKAAVLAELAMNAGIEMINEGVRECDVAAKILYAQVTGTEEFGGDYPAIMPLMPSGEKTSTPHLTWTDARYKNNESVILELAGCYKRYHSPLARTIHIGNPSEELKKLAQVTVEGIEECLAMIKPGIALEEVCETWTKSIAKYGYTKESRIGYSMGLNYPPDWGEHTASIRKGDKTILQPNMTFHMIPGMWYDKSGFEVSESFRITENGCETFANLPRGLYVKNEALIR</sequence>
<dbReference type="SUPFAM" id="SSF55920">
    <property type="entry name" value="Creatinase/aminopeptidase"/>
    <property type="match status" value="1"/>
</dbReference>
<reference evidence="3 4" key="1">
    <citation type="journal article" date="2011" name="J. Bacteriol.">
        <title>The Draft Genome of Planococcus donghaensis MPA1U2 Reveals Nonsporulation Pathways Controlled by a Conserved Spo0A Regulon.</title>
        <authorList>
            <person name="Pearson M.D."/>
            <person name="Noller H.F."/>
        </authorList>
    </citation>
    <scope>NUCLEOTIDE SEQUENCE [LARGE SCALE GENOMIC DNA]</scope>
    <source>
        <strain evidence="3 4">MPA1U2</strain>
    </source>
</reference>
<dbReference type="GO" id="GO:0004177">
    <property type="term" value="F:aminopeptidase activity"/>
    <property type="evidence" value="ECO:0007669"/>
    <property type="project" value="UniProtKB-KW"/>
</dbReference>
<keyword evidence="3" id="KW-0645">Protease</keyword>
<dbReference type="Proteomes" id="UP000003052">
    <property type="component" value="Unassembled WGS sequence"/>
</dbReference>
<dbReference type="EMBL" id="AEPB01000028">
    <property type="protein sequence ID" value="EGA89836.1"/>
    <property type="molecule type" value="Genomic_DNA"/>
</dbReference>
<dbReference type="InterPro" id="IPR036005">
    <property type="entry name" value="Creatinase/aminopeptidase-like"/>
</dbReference>
<evidence type="ECO:0000313" key="4">
    <source>
        <dbReference type="Proteomes" id="UP000003052"/>
    </source>
</evidence>
<accession>E7RGP0</accession>
<dbReference type="OrthoDB" id="9761809at2"/>
<dbReference type="InterPro" id="IPR000994">
    <property type="entry name" value="Pept_M24"/>
</dbReference>
<evidence type="ECO:0000259" key="2">
    <source>
        <dbReference type="Pfam" id="PF01321"/>
    </source>
</evidence>
<organism evidence="3 4">
    <name type="scientific">Planococcus donghaensis MPA1U2</name>
    <dbReference type="NCBI Taxonomy" id="933115"/>
    <lineage>
        <taxon>Bacteria</taxon>
        <taxon>Bacillati</taxon>
        <taxon>Bacillota</taxon>
        <taxon>Bacilli</taxon>
        <taxon>Bacillales</taxon>
        <taxon>Caryophanaceae</taxon>
        <taxon>Planococcus</taxon>
    </lineage>
</organism>
<protein>
    <submittedName>
        <fullName evidence="3">Xaa-Pro aminopeptidase</fullName>
    </submittedName>
</protein>
<proteinExistence type="predicted"/>
<dbReference type="InterPro" id="IPR029149">
    <property type="entry name" value="Creatin/AminoP/Spt16_N"/>
</dbReference>
<dbReference type="eggNOG" id="COG0006">
    <property type="taxonomic scope" value="Bacteria"/>
</dbReference>
<dbReference type="CDD" id="cd01066">
    <property type="entry name" value="APP_MetAP"/>
    <property type="match status" value="1"/>
</dbReference>
<evidence type="ECO:0000313" key="3">
    <source>
        <dbReference type="EMBL" id="EGA89836.1"/>
    </source>
</evidence>
<dbReference type="InterPro" id="IPR000587">
    <property type="entry name" value="Creatinase_N"/>
</dbReference>
<comment type="caution">
    <text evidence="3">The sequence shown here is derived from an EMBL/GenBank/DDBJ whole genome shotgun (WGS) entry which is preliminary data.</text>
</comment>
<evidence type="ECO:0000259" key="1">
    <source>
        <dbReference type="Pfam" id="PF00557"/>
    </source>
</evidence>
<dbReference type="PANTHER" id="PTHR46112">
    <property type="entry name" value="AMINOPEPTIDASE"/>
    <property type="match status" value="1"/>
</dbReference>
<dbReference type="Gene3D" id="3.90.230.10">
    <property type="entry name" value="Creatinase/methionine aminopeptidase superfamily"/>
    <property type="match status" value="1"/>
</dbReference>
<dbReference type="RefSeq" id="WP_008430477.1">
    <property type="nucleotide sequence ID" value="NZ_AEPB01000028.1"/>
</dbReference>
<dbReference type="InterPro" id="IPR050659">
    <property type="entry name" value="Peptidase_M24B"/>
</dbReference>
<dbReference type="Pfam" id="PF01321">
    <property type="entry name" value="Creatinase_N"/>
    <property type="match status" value="1"/>
</dbReference>
<gene>
    <name evidence="3" type="ORF">GPDM_08190</name>
</gene>
<name>E7RGP0_9BACL</name>
<feature type="domain" description="Creatinase N-terminal" evidence="2">
    <location>
        <begin position="11"/>
        <end position="156"/>
    </location>
</feature>
<dbReference type="PANTHER" id="PTHR46112:SF2">
    <property type="entry name" value="XAA-PRO AMINOPEPTIDASE P-RELATED"/>
    <property type="match status" value="1"/>
</dbReference>
<dbReference type="SUPFAM" id="SSF53092">
    <property type="entry name" value="Creatinase/prolidase N-terminal domain"/>
    <property type="match status" value="1"/>
</dbReference>
<feature type="domain" description="Peptidase M24" evidence="1">
    <location>
        <begin position="163"/>
        <end position="372"/>
    </location>
</feature>
<dbReference type="Pfam" id="PF00557">
    <property type="entry name" value="Peptidase_M24"/>
    <property type="match status" value="1"/>
</dbReference>
<dbReference type="AlphaFoldDB" id="E7RGP0"/>
<keyword evidence="3" id="KW-0378">Hydrolase</keyword>
<dbReference type="Gene3D" id="3.40.350.10">
    <property type="entry name" value="Creatinase/prolidase N-terminal domain"/>
    <property type="match status" value="1"/>
</dbReference>